<keyword evidence="4" id="KW-1185">Reference proteome</keyword>
<dbReference type="Proteomes" id="UP001208689">
    <property type="component" value="Chromosome"/>
</dbReference>
<keyword evidence="2" id="KW-0472">Membrane</keyword>
<evidence type="ECO:0000256" key="1">
    <source>
        <dbReference type="SAM" id="MobiDB-lite"/>
    </source>
</evidence>
<keyword evidence="2" id="KW-1133">Transmembrane helix</keyword>
<protein>
    <recommendedName>
        <fullName evidence="5">Zinc ribbon domain-containing protein</fullName>
    </recommendedName>
</protein>
<organism evidence="3 4">
    <name type="scientific">Candidatus Lokiarchaeum ossiferum</name>
    <dbReference type="NCBI Taxonomy" id="2951803"/>
    <lineage>
        <taxon>Archaea</taxon>
        <taxon>Promethearchaeati</taxon>
        <taxon>Promethearchaeota</taxon>
        <taxon>Promethearchaeia</taxon>
        <taxon>Promethearchaeales</taxon>
        <taxon>Promethearchaeaceae</taxon>
        <taxon>Candidatus Lokiarchaeum</taxon>
    </lineage>
</organism>
<evidence type="ECO:0008006" key="5">
    <source>
        <dbReference type="Google" id="ProtNLM"/>
    </source>
</evidence>
<feature type="transmembrane region" description="Helical" evidence="2">
    <location>
        <begin position="214"/>
        <end position="233"/>
    </location>
</feature>
<gene>
    <name evidence="3" type="ORF">NEF87_003891</name>
</gene>
<evidence type="ECO:0000313" key="4">
    <source>
        <dbReference type="Proteomes" id="UP001208689"/>
    </source>
</evidence>
<keyword evidence="2" id="KW-0812">Transmembrane</keyword>
<reference evidence="3" key="1">
    <citation type="submission" date="2022-09" db="EMBL/GenBank/DDBJ databases">
        <title>Actin cytoskeleton and complex cell architecture in an #Asgard archaeon.</title>
        <authorList>
            <person name="Ponce Toledo R.I."/>
            <person name="Schleper C."/>
            <person name="Rodrigues Oliveira T."/>
            <person name="Wollweber F."/>
            <person name="Xu J."/>
            <person name="Rittmann S."/>
            <person name="Klingl A."/>
            <person name="Pilhofer M."/>
        </authorList>
    </citation>
    <scope>NUCLEOTIDE SEQUENCE</scope>
    <source>
        <strain evidence="3">B-35</strain>
    </source>
</reference>
<feature type="transmembrane region" description="Helical" evidence="2">
    <location>
        <begin position="122"/>
        <end position="142"/>
    </location>
</feature>
<name>A0ABY6HVQ1_9ARCH</name>
<evidence type="ECO:0000256" key="2">
    <source>
        <dbReference type="SAM" id="Phobius"/>
    </source>
</evidence>
<feature type="compositionally biased region" description="Polar residues" evidence="1">
    <location>
        <begin position="361"/>
        <end position="397"/>
    </location>
</feature>
<evidence type="ECO:0000313" key="3">
    <source>
        <dbReference type="EMBL" id="UYP47606.1"/>
    </source>
</evidence>
<proteinExistence type="predicted"/>
<feature type="region of interest" description="Disordered" evidence="1">
    <location>
        <begin position="346"/>
        <end position="409"/>
    </location>
</feature>
<feature type="transmembrane region" description="Helical" evidence="2">
    <location>
        <begin position="12"/>
        <end position="37"/>
    </location>
</feature>
<dbReference type="EMBL" id="CP104013">
    <property type="protein sequence ID" value="UYP47606.1"/>
    <property type="molecule type" value="Genomic_DNA"/>
</dbReference>
<feature type="transmembrane region" description="Helical" evidence="2">
    <location>
        <begin position="68"/>
        <end position="86"/>
    </location>
</feature>
<accession>A0ABY6HVQ1</accession>
<sequence length="447" mass="51460">MYRGSGSEIITFTIYNVIVGIILLIWLLNLIIFPICVKKMNLAHIKAPEIIERYIKFLHNNKNQRPKFLQIYYVYITITYFLRFLIKNNGWFFANALFFIPDIVFYFNIIKEIYAPALHKQLKQSVLIIYGVIGIISIVYWYSGAIFLWYDILGGILIFQLVTKLNFPYNIKENYQDQYKNFKLGIPLLFYGQRLDFQVLNLYLSLYIGGNPTLYIFCAIGLFLGILLIDIGFTHAKNGEQFTPTITNKVFPSKSFKEQQIFSSEQEKRTLNTRKSNASDKMADTQLEMSRINDAIHQIRLNNQKFTQSTETQPNSAINRNYENKSSELMKENKKAIVKSTPITDQEPTVETTPIKGQEPTVETTPITDQEPTVETTPITDQEPTVETTPITDQEPTVETIPIREQDPTTKSTPIVEIIPNIVCLYCGIDYNPNLAQCPECGKITKN</sequence>
<feature type="transmembrane region" description="Helical" evidence="2">
    <location>
        <begin position="92"/>
        <end position="110"/>
    </location>
</feature>